<reference evidence="1" key="1">
    <citation type="submission" date="2021-11" db="EMBL/GenBank/DDBJ databases">
        <title>Study of the species diversity of bacterial strains isolated from a unique natural object - Shulgan-Tash cave (Bashkiria).</title>
        <authorList>
            <person name="Sazanova A.L."/>
            <person name="Chirak E.R."/>
            <person name="Safronova V.I."/>
        </authorList>
    </citation>
    <scope>NUCLEOTIDE SEQUENCE</scope>
    <source>
        <strain evidence="1">P1</strain>
    </source>
</reference>
<gene>
    <name evidence="1" type="ORF">LP422_18190</name>
</gene>
<name>A0AC61U2X1_9MICO</name>
<organism evidence="1 2">
    <name type="scientific">Janibacter limosus</name>
    <dbReference type="NCBI Taxonomy" id="53458"/>
    <lineage>
        <taxon>Bacteria</taxon>
        <taxon>Bacillati</taxon>
        <taxon>Actinomycetota</taxon>
        <taxon>Actinomycetes</taxon>
        <taxon>Micrococcales</taxon>
        <taxon>Intrasporangiaceae</taxon>
        <taxon>Janibacter</taxon>
    </lineage>
</organism>
<dbReference type="EMBL" id="CP087977">
    <property type="protein sequence ID" value="UUZ44355.1"/>
    <property type="molecule type" value="Genomic_DNA"/>
</dbReference>
<evidence type="ECO:0000313" key="1">
    <source>
        <dbReference type="EMBL" id="UUZ44355.1"/>
    </source>
</evidence>
<dbReference type="Proteomes" id="UP001059663">
    <property type="component" value="Chromosome"/>
</dbReference>
<sequence length="67" mass="7307">MLGEIVLTAGVLVPLFTGWQLWWTDVTAERAQTQVVDQLEQNFSSPSAAPRITHEPGRAPNGRPAPP</sequence>
<proteinExistence type="predicted"/>
<protein>
    <submittedName>
        <fullName evidence="1">Uncharacterized protein</fullName>
    </submittedName>
</protein>
<evidence type="ECO:0000313" key="2">
    <source>
        <dbReference type="Proteomes" id="UP001059663"/>
    </source>
</evidence>
<accession>A0AC61U2X1</accession>